<proteinExistence type="predicted"/>
<keyword evidence="2" id="KW-1185">Reference proteome</keyword>
<evidence type="ECO:0000313" key="2">
    <source>
        <dbReference type="Proteomes" id="UP000295252"/>
    </source>
</evidence>
<dbReference type="Gramene" id="CDP03983">
    <property type="protein sequence ID" value="CDP03983"/>
    <property type="gene ID" value="GSCOC_T00016502001"/>
</dbReference>
<dbReference type="InParanoid" id="A0A068U8P7"/>
<dbReference type="AlphaFoldDB" id="A0A068U8P7"/>
<protein>
    <submittedName>
        <fullName evidence="1">Uncharacterized protein</fullName>
    </submittedName>
</protein>
<reference evidence="2" key="1">
    <citation type="journal article" date="2014" name="Science">
        <title>The coffee genome provides insight into the convergent evolution of caffeine biosynthesis.</title>
        <authorList>
            <person name="Denoeud F."/>
            <person name="Carretero-Paulet L."/>
            <person name="Dereeper A."/>
            <person name="Droc G."/>
            <person name="Guyot R."/>
            <person name="Pietrella M."/>
            <person name="Zheng C."/>
            <person name="Alberti A."/>
            <person name="Anthony F."/>
            <person name="Aprea G."/>
            <person name="Aury J.M."/>
            <person name="Bento P."/>
            <person name="Bernard M."/>
            <person name="Bocs S."/>
            <person name="Campa C."/>
            <person name="Cenci A."/>
            <person name="Combes M.C."/>
            <person name="Crouzillat D."/>
            <person name="Da Silva C."/>
            <person name="Daddiego L."/>
            <person name="De Bellis F."/>
            <person name="Dussert S."/>
            <person name="Garsmeur O."/>
            <person name="Gayraud T."/>
            <person name="Guignon V."/>
            <person name="Jahn K."/>
            <person name="Jamilloux V."/>
            <person name="Joet T."/>
            <person name="Labadie K."/>
            <person name="Lan T."/>
            <person name="Leclercq J."/>
            <person name="Lepelley M."/>
            <person name="Leroy T."/>
            <person name="Li L.T."/>
            <person name="Librado P."/>
            <person name="Lopez L."/>
            <person name="Munoz A."/>
            <person name="Noel B."/>
            <person name="Pallavicini A."/>
            <person name="Perrotta G."/>
            <person name="Poncet V."/>
            <person name="Pot D."/>
            <person name="Priyono X."/>
            <person name="Rigoreau M."/>
            <person name="Rouard M."/>
            <person name="Rozas J."/>
            <person name="Tranchant-Dubreuil C."/>
            <person name="VanBuren R."/>
            <person name="Zhang Q."/>
            <person name="Andrade A.C."/>
            <person name="Argout X."/>
            <person name="Bertrand B."/>
            <person name="de Kochko A."/>
            <person name="Graziosi G."/>
            <person name="Henry R.J."/>
            <person name="Jayarama X."/>
            <person name="Ming R."/>
            <person name="Nagai C."/>
            <person name="Rounsley S."/>
            <person name="Sankoff D."/>
            <person name="Giuliano G."/>
            <person name="Albert V.A."/>
            <person name="Wincker P."/>
            <person name="Lashermes P."/>
        </authorList>
    </citation>
    <scope>NUCLEOTIDE SEQUENCE [LARGE SCALE GENOMIC DNA]</scope>
    <source>
        <strain evidence="2">cv. DH200-94</strain>
    </source>
</reference>
<sequence length="60" mass="6634">MHYHKINNRMLNGPSNKQISIQTLTTGYISCNGTASSSSTSLTSSITPQVHLVTWPMMCY</sequence>
<accession>A0A068U8P7</accession>
<evidence type="ECO:0000313" key="1">
    <source>
        <dbReference type="EMBL" id="CDP03983.1"/>
    </source>
</evidence>
<organism evidence="1 2">
    <name type="scientific">Coffea canephora</name>
    <name type="common">Robusta coffee</name>
    <dbReference type="NCBI Taxonomy" id="49390"/>
    <lineage>
        <taxon>Eukaryota</taxon>
        <taxon>Viridiplantae</taxon>
        <taxon>Streptophyta</taxon>
        <taxon>Embryophyta</taxon>
        <taxon>Tracheophyta</taxon>
        <taxon>Spermatophyta</taxon>
        <taxon>Magnoliopsida</taxon>
        <taxon>eudicotyledons</taxon>
        <taxon>Gunneridae</taxon>
        <taxon>Pentapetalae</taxon>
        <taxon>asterids</taxon>
        <taxon>lamiids</taxon>
        <taxon>Gentianales</taxon>
        <taxon>Rubiaceae</taxon>
        <taxon>Ixoroideae</taxon>
        <taxon>Gardenieae complex</taxon>
        <taxon>Bertiereae - Coffeeae clade</taxon>
        <taxon>Coffeeae</taxon>
        <taxon>Coffea</taxon>
    </lineage>
</organism>
<name>A0A068U8P7_COFCA</name>
<dbReference type="EMBL" id="HG739095">
    <property type="protein sequence ID" value="CDP03983.1"/>
    <property type="molecule type" value="Genomic_DNA"/>
</dbReference>
<dbReference type="Proteomes" id="UP000295252">
    <property type="component" value="Chromosome I"/>
</dbReference>
<gene>
    <name evidence="1" type="ORF">GSCOC_T00016502001</name>
</gene>